<dbReference type="PIRSF" id="PIRSF028451">
    <property type="entry name" value="UCP028451"/>
    <property type="match status" value="1"/>
</dbReference>
<evidence type="ECO:0000313" key="1">
    <source>
        <dbReference type="EMBL" id="MCK9878635.1"/>
    </source>
</evidence>
<comment type="caution">
    <text evidence="1">The sequence shown here is derived from an EMBL/GenBank/DDBJ whole genome shotgun (WGS) entry which is preliminary data.</text>
</comment>
<reference evidence="1 2" key="1">
    <citation type="submission" date="2022-04" db="EMBL/GenBank/DDBJ databases">
        <title>Genome diversity in the genus Frankia.</title>
        <authorList>
            <person name="Carlos-Shanley C."/>
            <person name="Hahn D."/>
        </authorList>
    </citation>
    <scope>NUCLEOTIDE SEQUENCE [LARGE SCALE GENOMIC DNA]</scope>
    <source>
        <strain evidence="1 2">Ag45/Mut15</strain>
    </source>
</reference>
<proteinExistence type="predicted"/>
<keyword evidence="2" id="KW-1185">Reference proteome</keyword>
<dbReference type="RefSeq" id="WP_248826722.1">
    <property type="nucleotide sequence ID" value="NZ_JALKFT010000039.1"/>
</dbReference>
<evidence type="ECO:0000313" key="2">
    <source>
        <dbReference type="Proteomes" id="UP001201873"/>
    </source>
</evidence>
<dbReference type="Pfam" id="PF09365">
    <property type="entry name" value="DUF2461"/>
    <property type="match status" value="1"/>
</dbReference>
<dbReference type="InterPro" id="IPR015996">
    <property type="entry name" value="UCP028451"/>
</dbReference>
<name>A0ABT0K4F3_9ACTN</name>
<dbReference type="PANTHER" id="PTHR36452:SF1">
    <property type="entry name" value="DUF2461 DOMAIN-CONTAINING PROTEIN"/>
    <property type="match status" value="1"/>
</dbReference>
<gene>
    <name evidence="1" type="ORF">MXD59_23200</name>
</gene>
<dbReference type="InterPro" id="IPR012808">
    <property type="entry name" value="CHP02453"/>
</dbReference>
<dbReference type="EMBL" id="JALKFT010000039">
    <property type="protein sequence ID" value="MCK9878635.1"/>
    <property type="molecule type" value="Genomic_DNA"/>
</dbReference>
<dbReference type="Proteomes" id="UP001201873">
    <property type="component" value="Unassembled WGS sequence"/>
</dbReference>
<dbReference type="PANTHER" id="PTHR36452">
    <property type="entry name" value="CHROMOSOME 12, WHOLE GENOME SHOTGUN SEQUENCE"/>
    <property type="match status" value="1"/>
</dbReference>
<sequence length="213" mass="23982">MSEFAGFPTEAMIFYEGLEADNSRTYWSDHRDTYEKAVRGPMLALLAELEPEFGEPHVFRPHRDVRFAKDKSPYKTAMGAYITGGGYVQVSARGLMVGSGYWQTASDQVQRLRVAVADEGSGPKLVAVVAALRAGGYEVSGDQLRTRPRGFDADHPRIALLRHRTLTVSRDFGEPSWLAEPECAVRVADAWREMRVLREWLDRQVGPSRLPRR</sequence>
<organism evidence="1 2">
    <name type="scientific">Frankia umida</name>
    <dbReference type="NCBI Taxonomy" id="573489"/>
    <lineage>
        <taxon>Bacteria</taxon>
        <taxon>Bacillati</taxon>
        <taxon>Actinomycetota</taxon>
        <taxon>Actinomycetes</taxon>
        <taxon>Frankiales</taxon>
        <taxon>Frankiaceae</taxon>
        <taxon>Frankia</taxon>
    </lineage>
</organism>
<accession>A0ABT0K4F3</accession>
<protein>
    <submittedName>
        <fullName evidence="1">DUF2461 domain-containing protein</fullName>
    </submittedName>
</protein>
<dbReference type="NCBIfam" id="TIGR02453">
    <property type="entry name" value="TIGR02453 family protein"/>
    <property type="match status" value="1"/>
</dbReference>